<evidence type="ECO:0000256" key="1">
    <source>
        <dbReference type="SAM" id="SignalP"/>
    </source>
</evidence>
<organism evidence="2 3">
    <name type="scientific">Cryptococcus bacillisporus CA1873</name>
    <dbReference type="NCBI Taxonomy" id="1296111"/>
    <lineage>
        <taxon>Eukaryota</taxon>
        <taxon>Fungi</taxon>
        <taxon>Dikarya</taxon>
        <taxon>Basidiomycota</taxon>
        <taxon>Agaricomycotina</taxon>
        <taxon>Tremellomycetes</taxon>
        <taxon>Tremellales</taxon>
        <taxon>Cryptococcaceae</taxon>
        <taxon>Cryptococcus</taxon>
        <taxon>Cryptococcus gattii species complex</taxon>
    </lineage>
</organism>
<accession>A0ABR5BEP6</accession>
<evidence type="ECO:0008006" key="4">
    <source>
        <dbReference type="Google" id="ProtNLM"/>
    </source>
</evidence>
<evidence type="ECO:0000313" key="3">
    <source>
        <dbReference type="Proteomes" id="UP000053800"/>
    </source>
</evidence>
<reference evidence="2 3" key="1">
    <citation type="submission" date="2015-01" db="EMBL/GenBank/DDBJ databases">
        <title>The Genome Sequence of Cryptococcus gattii CA1873.</title>
        <authorList>
            <consortium name="The Broad Institute Genomics Platform"/>
            <person name="Cuomo C."/>
            <person name="Litvintseva A."/>
            <person name="Chen Y."/>
            <person name="Heitman J."/>
            <person name="Sun S."/>
            <person name="Springer D."/>
            <person name="Dromer F."/>
            <person name="Young S."/>
            <person name="Zeng Q."/>
            <person name="Gargeya S."/>
            <person name="Abouelleil A."/>
            <person name="Alvarado L."/>
            <person name="Chapman S.B."/>
            <person name="Gainer-Dewar J."/>
            <person name="Goldberg J."/>
            <person name="Griggs A."/>
            <person name="Gujja S."/>
            <person name="Hansen M."/>
            <person name="Howarth C."/>
            <person name="Imamovic A."/>
            <person name="Larimer J."/>
            <person name="Murphy C."/>
            <person name="Naylor J."/>
            <person name="Pearson M."/>
            <person name="Priest M."/>
            <person name="Roberts A."/>
            <person name="Saif S."/>
            <person name="Shea T."/>
            <person name="Sykes S."/>
            <person name="Wortman J."/>
            <person name="Nusbaum C."/>
            <person name="Birren B."/>
        </authorList>
    </citation>
    <scope>NUCLEOTIDE SEQUENCE [LARGE SCALE GENOMIC DNA]</scope>
    <source>
        <strain evidence="2 3">CA1873</strain>
    </source>
</reference>
<name>A0ABR5BEP6_CRYGA</name>
<proteinExistence type="predicted"/>
<keyword evidence="1" id="KW-0732">Signal</keyword>
<evidence type="ECO:0000313" key="2">
    <source>
        <dbReference type="EMBL" id="KIR67637.1"/>
    </source>
</evidence>
<dbReference type="Proteomes" id="UP000053800">
    <property type="component" value="Unassembled WGS sequence"/>
</dbReference>
<protein>
    <recommendedName>
        <fullName evidence="4">WSC domain-containing protein</fullName>
    </recommendedName>
</protein>
<gene>
    <name evidence="2" type="ORF">I314_02054</name>
</gene>
<dbReference type="EMBL" id="KN848892">
    <property type="protein sequence ID" value="KIR67637.1"/>
    <property type="molecule type" value="Genomic_DNA"/>
</dbReference>
<keyword evidence="3" id="KW-1185">Reference proteome</keyword>
<feature type="signal peptide" evidence="1">
    <location>
        <begin position="1"/>
        <end position="16"/>
    </location>
</feature>
<feature type="chain" id="PRO_5046461119" description="WSC domain-containing protein" evidence="1">
    <location>
        <begin position="17"/>
        <end position="201"/>
    </location>
</feature>
<sequence length="201" mass="21542">MIFVLALFTAAVAVKGLSIPRVRDTPASSTTLAYIGCVADDSVSSLTPGSSATNAEARESCASTCLQRGGSEIAYFNQEAHSCVCANKDQYPSSGEIVYAEDDLGNCRHSDGASVDYIFSPYTLSQCYLTIDSEIAPSSNKTFPSPLTCLNTCTTEYLSIRPAYDNANDQFVYECSCWEDQVQGGQSSDCGFGIQAVYRKA</sequence>